<dbReference type="InterPro" id="IPR011010">
    <property type="entry name" value="DNA_brk_join_enz"/>
</dbReference>
<dbReference type="InterPro" id="IPR013762">
    <property type="entry name" value="Integrase-like_cat_sf"/>
</dbReference>
<dbReference type="InterPro" id="IPR010998">
    <property type="entry name" value="Integrase_recombinase_N"/>
</dbReference>
<dbReference type="Proteomes" id="UP000823485">
    <property type="component" value="Unassembled WGS sequence"/>
</dbReference>
<dbReference type="Pfam" id="PF00589">
    <property type="entry name" value="Phage_integrase"/>
    <property type="match status" value="1"/>
</dbReference>
<protein>
    <submittedName>
        <fullName evidence="6">Integrase/recombinase XerD</fullName>
    </submittedName>
</protein>
<keyword evidence="2" id="KW-0233">DNA recombination</keyword>
<evidence type="ECO:0000313" key="7">
    <source>
        <dbReference type="Proteomes" id="UP000823485"/>
    </source>
</evidence>
<evidence type="ECO:0000256" key="3">
    <source>
        <dbReference type="PROSITE-ProRule" id="PRU01248"/>
    </source>
</evidence>
<evidence type="ECO:0000313" key="6">
    <source>
        <dbReference type="EMBL" id="MBM7717095.1"/>
    </source>
</evidence>
<dbReference type="InterPro" id="IPR050090">
    <property type="entry name" value="Tyrosine_recombinase_XerCD"/>
</dbReference>
<keyword evidence="1 3" id="KW-0238">DNA-binding</keyword>
<dbReference type="InterPro" id="IPR025269">
    <property type="entry name" value="SAM-like_dom"/>
</dbReference>
<evidence type="ECO:0000259" key="5">
    <source>
        <dbReference type="PROSITE" id="PS51900"/>
    </source>
</evidence>
<comment type="caution">
    <text evidence="6">The sequence shown here is derived from an EMBL/GenBank/DDBJ whole genome shotgun (WGS) entry which is preliminary data.</text>
</comment>
<evidence type="ECO:0000259" key="4">
    <source>
        <dbReference type="PROSITE" id="PS51898"/>
    </source>
</evidence>
<dbReference type="InterPro" id="IPR044068">
    <property type="entry name" value="CB"/>
</dbReference>
<name>A0ABS2RCK2_9BACI</name>
<evidence type="ECO:0000256" key="1">
    <source>
        <dbReference type="ARBA" id="ARBA00023125"/>
    </source>
</evidence>
<dbReference type="PANTHER" id="PTHR30349">
    <property type="entry name" value="PHAGE INTEGRASE-RELATED"/>
    <property type="match status" value="1"/>
</dbReference>
<accession>A0ABS2RCK2</accession>
<dbReference type="PROSITE" id="PS51898">
    <property type="entry name" value="TYR_RECOMBINASE"/>
    <property type="match status" value="1"/>
</dbReference>
<dbReference type="Gene3D" id="1.10.150.130">
    <property type="match status" value="1"/>
</dbReference>
<evidence type="ECO:0000256" key="2">
    <source>
        <dbReference type="ARBA" id="ARBA00023172"/>
    </source>
</evidence>
<dbReference type="Pfam" id="PF13102">
    <property type="entry name" value="Phage_int_SAM_5"/>
    <property type="match status" value="1"/>
</dbReference>
<feature type="domain" description="Tyr recombinase" evidence="4">
    <location>
        <begin position="143"/>
        <end position="325"/>
    </location>
</feature>
<proteinExistence type="predicted"/>
<dbReference type="EMBL" id="JAFBFH010000038">
    <property type="protein sequence ID" value="MBM7717095.1"/>
    <property type="molecule type" value="Genomic_DNA"/>
</dbReference>
<feature type="domain" description="Core-binding (CB)" evidence="5">
    <location>
        <begin position="26"/>
        <end position="122"/>
    </location>
</feature>
<organism evidence="6 7">
    <name type="scientific">Siminovitchia thermophila</name>
    <dbReference type="NCBI Taxonomy" id="1245522"/>
    <lineage>
        <taxon>Bacteria</taxon>
        <taxon>Bacillati</taxon>
        <taxon>Bacillota</taxon>
        <taxon>Bacilli</taxon>
        <taxon>Bacillales</taxon>
        <taxon>Bacillaceae</taxon>
        <taxon>Siminovitchia</taxon>
    </lineage>
</organism>
<gene>
    <name evidence="6" type="ORF">JOC94_004119</name>
</gene>
<dbReference type="Gene3D" id="1.10.443.10">
    <property type="entry name" value="Intergrase catalytic core"/>
    <property type="match status" value="1"/>
</dbReference>
<dbReference type="InterPro" id="IPR002104">
    <property type="entry name" value="Integrase_catalytic"/>
</dbReference>
<dbReference type="PROSITE" id="PS51900">
    <property type="entry name" value="CB"/>
    <property type="match status" value="1"/>
</dbReference>
<reference evidence="6 7" key="1">
    <citation type="submission" date="2021-01" db="EMBL/GenBank/DDBJ databases">
        <title>Genomic Encyclopedia of Type Strains, Phase IV (KMG-IV): sequencing the most valuable type-strain genomes for metagenomic binning, comparative biology and taxonomic classification.</title>
        <authorList>
            <person name="Goeker M."/>
        </authorList>
    </citation>
    <scope>NUCLEOTIDE SEQUENCE [LARGE SCALE GENOMIC DNA]</scope>
    <source>
        <strain evidence="6 7">DSM 105453</strain>
    </source>
</reference>
<dbReference type="SUPFAM" id="SSF56349">
    <property type="entry name" value="DNA breaking-rejoining enzymes"/>
    <property type="match status" value="1"/>
</dbReference>
<sequence length="338" mass="39626">MSEKGRKGKRIVSRRTDPKKPAEYGMTIEQAFDYFVTLKKTEGLRPRTMEDYPVLFEYFTEWLAEAYPDVTYIDDITTGMIREYSVYLSEERFNDKTGGYGLSPYTVNIRIRFLKVFFRALFTEELIDKDPAANVKLMRVDEDTFEPLTDKEILKLLDAPDVREYAQFRDKVAMSLILDTGMRVNEVFSLEVSEIDFKTRSIMLPASKNKNRKPRIIPLSNTVLKLLLELITENKVHFDSEYVFLSNFGERYNSNSFRSRLRIYKDLAGIEKRVSPHALRHQFCRDYIMNGGDIFTLQRIVGHADIQTTRKYVQMTGVDIQSQHSLYSPIVRLRNKHR</sequence>
<dbReference type="CDD" id="cd00397">
    <property type="entry name" value="DNA_BRE_C"/>
    <property type="match status" value="1"/>
</dbReference>
<keyword evidence="7" id="KW-1185">Reference proteome</keyword>